<proteinExistence type="predicted"/>
<feature type="compositionally biased region" description="Polar residues" evidence="1">
    <location>
        <begin position="182"/>
        <end position="197"/>
    </location>
</feature>
<evidence type="ECO:0000259" key="3">
    <source>
        <dbReference type="PROSITE" id="PS50011"/>
    </source>
</evidence>
<dbReference type="PANTHER" id="PTHR44329">
    <property type="entry name" value="SERINE/THREONINE-PROTEIN KINASE TNNI3K-RELATED"/>
    <property type="match status" value="1"/>
</dbReference>
<keyword evidence="4" id="KW-0808">Transferase</keyword>
<dbReference type="EMBL" id="JH767153">
    <property type="protein sequence ID" value="EQC34815.1"/>
    <property type="molecule type" value="Genomic_DNA"/>
</dbReference>
<sequence>MASVLASTCAQRTALFAKSLDALPSYSVCSIVKKLGDNKFDSKALQSNDCKKPACVNVLESFKTTFVGCMLTDIADVASVDMARLASYCASIDASYAPGAASPQPLPAAPPQDAAVDSPVRGGLSTPIIIAITCVVIAAIVVAGYVYLRLKRGAASATLYTSPPPMQTSNDPYASVMKHGNAGSQSNTRTSESSASNLGADASTLDLCDLDLYRISPRDVTLDKSLAQGAYGEVWLGTLDGHTVAVKKLLNHRRTRDELQKFIYEIALVAKMESRYVVQFIGVAWTRPSDMMLVTEYMDAGDLRNLLQVTASTKSFTWTKKVHVAHQIAEGLVYLHMLEPKVIHRDLKSRNVLLNAKMDAKLTDFGVSRETDDATMTAGIGTYRWMAPEVLQDGHYTESADVFSFGVILAELSNEIVPYSDLRNANGNPYTDTAIMAKVMVGELQPTFAPDCPPWFRDLGLQCMSRHHADRPTAMEASFKIQTELRLLKASS</sequence>
<dbReference type="GO" id="GO:0004674">
    <property type="term" value="F:protein serine/threonine kinase activity"/>
    <property type="evidence" value="ECO:0007669"/>
    <property type="project" value="TreeGrafter"/>
</dbReference>
<keyword evidence="2" id="KW-0812">Transmembrane</keyword>
<dbReference type="InParanoid" id="T0QLX4"/>
<dbReference type="Proteomes" id="UP000030762">
    <property type="component" value="Unassembled WGS sequence"/>
</dbReference>
<protein>
    <submittedName>
        <fullName evidence="4">TKL protein kinase</fullName>
    </submittedName>
</protein>
<feature type="transmembrane region" description="Helical" evidence="2">
    <location>
        <begin position="128"/>
        <end position="148"/>
    </location>
</feature>
<keyword evidence="5" id="KW-1185">Reference proteome</keyword>
<keyword evidence="2" id="KW-0472">Membrane</keyword>
<keyword evidence="4" id="KW-0418">Kinase</keyword>
<dbReference type="PANTHER" id="PTHR44329:SF214">
    <property type="entry name" value="PROTEIN KINASE DOMAIN-CONTAINING PROTEIN"/>
    <property type="match status" value="1"/>
</dbReference>
<evidence type="ECO:0000313" key="5">
    <source>
        <dbReference type="Proteomes" id="UP000030762"/>
    </source>
</evidence>
<feature type="domain" description="Protein kinase" evidence="3">
    <location>
        <begin position="220"/>
        <end position="485"/>
    </location>
</feature>
<dbReference type="RefSeq" id="XP_008611687.1">
    <property type="nucleotide sequence ID" value="XM_008613465.1"/>
</dbReference>
<dbReference type="GO" id="GO:0005524">
    <property type="term" value="F:ATP binding"/>
    <property type="evidence" value="ECO:0007669"/>
    <property type="project" value="InterPro"/>
</dbReference>
<dbReference type="Gene3D" id="3.30.200.20">
    <property type="entry name" value="Phosphorylase Kinase, domain 1"/>
    <property type="match status" value="1"/>
</dbReference>
<dbReference type="STRING" id="1156394.T0QLX4"/>
<organism evidence="4 5">
    <name type="scientific">Saprolegnia diclina (strain VS20)</name>
    <dbReference type="NCBI Taxonomy" id="1156394"/>
    <lineage>
        <taxon>Eukaryota</taxon>
        <taxon>Sar</taxon>
        <taxon>Stramenopiles</taxon>
        <taxon>Oomycota</taxon>
        <taxon>Saprolegniomycetes</taxon>
        <taxon>Saprolegniales</taxon>
        <taxon>Saprolegniaceae</taxon>
        <taxon>Saprolegnia</taxon>
    </lineage>
</organism>
<dbReference type="Gene3D" id="1.10.510.10">
    <property type="entry name" value="Transferase(Phosphotransferase) domain 1"/>
    <property type="match status" value="1"/>
</dbReference>
<dbReference type="SMART" id="SM00220">
    <property type="entry name" value="S_TKc"/>
    <property type="match status" value="1"/>
</dbReference>
<evidence type="ECO:0000256" key="2">
    <source>
        <dbReference type="SAM" id="Phobius"/>
    </source>
</evidence>
<dbReference type="PROSITE" id="PS00108">
    <property type="entry name" value="PROTEIN_KINASE_ST"/>
    <property type="match status" value="1"/>
</dbReference>
<dbReference type="InterPro" id="IPR011009">
    <property type="entry name" value="Kinase-like_dom_sf"/>
</dbReference>
<dbReference type="SUPFAM" id="SSF56112">
    <property type="entry name" value="Protein kinase-like (PK-like)"/>
    <property type="match status" value="1"/>
</dbReference>
<dbReference type="GeneID" id="19948347"/>
<dbReference type="eggNOG" id="KOG0192">
    <property type="taxonomic scope" value="Eukaryota"/>
</dbReference>
<dbReference type="InterPro" id="IPR001245">
    <property type="entry name" value="Ser-Thr/Tyr_kinase_cat_dom"/>
</dbReference>
<evidence type="ECO:0000256" key="1">
    <source>
        <dbReference type="SAM" id="MobiDB-lite"/>
    </source>
</evidence>
<dbReference type="InterPro" id="IPR051681">
    <property type="entry name" value="Ser/Thr_Kinases-Pseudokinases"/>
</dbReference>
<evidence type="ECO:0000313" key="4">
    <source>
        <dbReference type="EMBL" id="EQC34815.1"/>
    </source>
</evidence>
<dbReference type="VEuPathDB" id="FungiDB:SDRG_07620"/>
<dbReference type="OrthoDB" id="4062651at2759"/>
<dbReference type="InterPro" id="IPR008271">
    <property type="entry name" value="Ser/Thr_kinase_AS"/>
</dbReference>
<gene>
    <name evidence="4" type="ORF">SDRG_07620</name>
</gene>
<dbReference type="OMA" id="IMAKVMV"/>
<dbReference type="InterPro" id="IPR000719">
    <property type="entry name" value="Prot_kinase_dom"/>
</dbReference>
<accession>T0QLX4</accession>
<name>T0QLX4_SAPDV</name>
<dbReference type="AlphaFoldDB" id="T0QLX4"/>
<dbReference type="PROSITE" id="PS50011">
    <property type="entry name" value="PROTEIN_KINASE_DOM"/>
    <property type="match status" value="1"/>
</dbReference>
<dbReference type="PRINTS" id="PR00109">
    <property type="entry name" value="TYRKINASE"/>
</dbReference>
<reference evidence="4 5" key="1">
    <citation type="submission" date="2012-04" db="EMBL/GenBank/DDBJ databases">
        <title>The Genome Sequence of Saprolegnia declina VS20.</title>
        <authorList>
            <consortium name="The Broad Institute Genome Sequencing Platform"/>
            <person name="Russ C."/>
            <person name="Nusbaum C."/>
            <person name="Tyler B."/>
            <person name="van West P."/>
            <person name="Dieguez-Uribeondo J."/>
            <person name="de Bruijn I."/>
            <person name="Tripathy S."/>
            <person name="Jiang R."/>
            <person name="Young S.K."/>
            <person name="Zeng Q."/>
            <person name="Gargeya S."/>
            <person name="Fitzgerald M."/>
            <person name="Haas B."/>
            <person name="Abouelleil A."/>
            <person name="Alvarado L."/>
            <person name="Arachchi H.M."/>
            <person name="Berlin A."/>
            <person name="Chapman S.B."/>
            <person name="Goldberg J."/>
            <person name="Griggs A."/>
            <person name="Gujja S."/>
            <person name="Hansen M."/>
            <person name="Howarth C."/>
            <person name="Imamovic A."/>
            <person name="Larimer J."/>
            <person name="McCowen C."/>
            <person name="Montmayeur A."/>
            <person name="Murphy C."/>
            <person name="Neiman D."/>
            <person name="Pearson M."/>
            <person name="Priest M."/>
            <person name="Roberts A."/>
            <person name="Saif S."/>
            <person name="Shea T."/>
            <person name="Sisk P."/>
            <person name="Sykes S."/>
            <person name="Wortman J."/>
            <person name="Nusbaum C."/>
            <person name="Birren B."/>
        </authorList>
    </citation>
    <scope>NUCLEOTIDE SEQUENCE [LARGE SCALE GENOMIC DNA]</scope>
    <source>
        <strain evidence="4 5">VS20</strain>
    </source>
</reference>
<keyword evidence="2" id="KW-1133">Transmembrane helix</keyword>
<dbReference type="Pfam" id="PF07714">
    <property type="entry name" value="PK_Tyr_Ser-Thr"/>
    <property type="match status" value="1"/>
</dbReference>
<feature type="region of interest" description="Disordered" evidence="1">
    <location>
        <begin position="159"/>
        <end position="197"/>
    </location>
</feature>